<dbReference type="EMBL" id="GGEC01054457">
    <property type="protein sequence ID" value="MBX34941.1"/>
    <property type="molecule type" value="Transcribed_RNA"/>
</dbReference>
<name>A0A2P2MXI8_RHIMU</name>
<protein>
    <submittedName>
        <fullName evidence="1">Uncharacterized protein</fullName>
    </submittedName>
</protein>
<reference evidence="1" key="1">
    <citation type="submission" date="2018-02" db="EMBL/GenBank/DDBJ databases">
        <title>Rhizophora mucronata_Transcriptome.</title>
        <authorList>
            <person name="Meera S.P."/>
            <person name="Sreeshan A."/>
            <person name="Augustine A."/>
        </authorList>
    </citation>
    <scope>NUCLEOTIDE SEQUENCE</scope>
    <source>
        <tissue evidence="1">Leaf</tissue>
    </source>
</reference>
<evidence type="ECO:0000313" key="1">
    <source>
        <dbReference type="EMBL" id="MBX34941.1"/>
    </source>
</evidence>
<sequence>MKNKVVYIYLLVYHFCWDTPLRHGIAK</sequence>
<accession>A0A2P2MXI8</accession>
<proteinExistence type="predicted"/>
<dbReference type="AlphaFoldDB" id="A0A2P2MXI8"/>
<organism evidence="1">
    <name type="scientific">Rhizophora mucronata</name>
    <name type="common">Asiatic mangrove</name>
    <dbReference type="NCBI Taxonomy" id="61149"/>
    <lineage>
        <taxon>Eukaryota</taxon>
        <taxon>Viridiplantae</taxon>
        <taxon>Streptophyta</taxon>
        <taxon>Embryophyta</taxon>
        <taxon>Tracheophyta</taxon>
        <taxon>Spermatophyta</taxon>
        <taxon>Magnoliopsida</taxon>
        <taxon>eudicotyledons</taxon>
        <taxon>Gunneridae</taxon>
        <taxon>Pentapetalae</taxon>
        <taxon>rosids</taxon>
        <taxon>fabids</taxon>
        <taxon>Malpighiales</taxon>
        <taxon>Rhizophoraceae</taxon>
        <taxon>Rhizophora</taxon>
    </lineage>
</organism>